<protein>
    <submittedName>
        <fullName evidence="1">Uncharacterized protein</fullName>
    </submittedName>
</protein>
<evidence type="ECO:0000313" key="1">
    <source>
        <dbReference type="EMBL" id="GAA5802470.1"/>
    </source>
</evidence>
<sequence>MDILYLYEVMPVDKGQVPVPIEKISKEQTNEEDILEECLDTSDDEEEDEEETDFDEELEHAYQCDFTKRVPPPCQNTSLLSNLLSCSLPVKQSNTKRDYSAAIATKPTLSTVVVSEEQLSESLKRNLAREHSQSSLRKYKNIKTSNSFVSMTDNFSRY</sequence>
<evidence type="ECO:0000313" key="2">
    <source>
        <dbReference type="Proteomes" id="UP001476247"/>
    </source>
</evidence>
<dbReference type="Proteomes" id="UP001476247">
    <property type="component" value="Unassembled WGS sequence"/>
</dbReference>
<keyword evidence="2" id="KW-1185">Reference proteome</keyword>
<comment type="caution">
    <text evidence="1">The sequence shown here is derived from an EMBL/GenBank/DDBJ whole genome shotgun (WGS) entry which is preliminary data.</text>
</comment>
<accession>A0ABP9Y658</accession>
<reference evidence="1 2" key="1">
    <citation type="submission" date="2024-04" db="EMBL/GenBank/DDBJ databases">
        <title>genome sequences of Mucor flavus KT1a and Helicostylum pulchrum KT1b strains isolation_sourced from the surface of a dry-aged beef.</title>
        <authorList>
            <person name="Toyotome T."/>
            <person name="Hosono M."/>
            <person name="Torimaru M."/>
            <person name="Fukuda K."/>
            <person name="Mikami N."/>
        </authorList>
    </citation>
    <scope>NUCLEOTIDE SEQUENCE [LARGE SCALE GENOMIC DNA]</scope>
    <source>
        <strain evidence="1 2">KT1b</strain>
    </source>
</reference>
<organism evidence="1 2">
    <name type="scientific">Helicostylum pulchrum</name>
    <dbReference type="NCBI Taxonomy" id="562976"/>
    <lineage>
        <taxon>Eukaryota</taxon>
        <taxon>Fungi</taxon>
        <taxon>Fungi incertae sedis</taxon>
        <taxon>Mucoromycota</taxon>
        <taxon>Mucoromycotina</taxon>
        <taxon>Mucoromycetes</taxon>
        <taxon>Mucorales</taxon>
        <taxon>Mucorineae</taxon>
        <taxon>Mucoraceae</taxon>
        <taxon>Helicostylum</taxon>
    </lineage>
</organism>
<dbReference type="EMBL" id="BAABUJ010000023">
    <property type="protein sequence ID" value="GAA5802470.1"/>
    <property type="molecule type" value="Genomic_DNA"/>
</dbReference>
<name>A0ABP9Y658_9FUNG</name>
<gene>
    <name evidence="1" type="ORF">HPULCUR_007935</name>
</gene>
<proteinExistence type="predicted"/>